<name>N9HFP4_ACILW</name>
<evidence type="ECO:0000256" key="1">
    <source>
        <dbReference type="SAM" id="MobiDB-lite"/>
    </source>
</evidence>
<comment type="caution">
    <text evidence="3">The sequence shown here is derived from an EMBL/GenBank/DDBJ whole genome shotgun (WGS) entry which is preliminary data.</text>
</comment>
<dbReference type="Proteomes" id="UP000018416">
    <property type="component" value="Unassembled WGS sequence"/>
</dbReference>
<sequence>MSKFVPNSFQLTNAFVDEAMNKISDASVKIYLLIVRKTRGWGKESDSLSLSQLEELSRKSRPTVVKCLNELVKVGLVEKRHQSKFGNVYSLIDEYNIGEIFKFPSKKSLLVKEFTPFKNEGVKNFNYPKFDDKTAKKSGQITSEIRLNFPSKNSLLVKSFNQTSKKFLPQLVKIFNTQSKTIKRHYQNKKTSWLVLKNLKDEIALANDSIPVEKITEATWFNRELNAFENFNAERNHNPGFKIYLFADWLIKAYFKYEKQTTLKSALDNPQKTSGTHHKPSGAQQKSDYLSEKQIFTFAQKLSHHPEFASKFSEPGESYEKLAARIAVKLKNPAQAKKWESYLKQVGFNGDLPDIAA</sequence>
<accession>N9HFP4</accession>
<dbReference type="AlphaFoldDB" id="N9HFP4"/>
<dbReference type="EMBL" id="APQU01000010">
    <property type="protein sequence ID" value="ENW30660.1"/>
    <property type="molecule type" value="Genomic_DNA"/>
</dbReference>
<dbReference type="InterPro" id="IPR036388">
    <property type="entry name" value="WH-like_DNA-bd_sf"/>
</dbReference>
<gene>
    <name evidence="3" type="ORF">F923_01230</name>
</gene>
<dbReference type="InterPro" id="IPR036390">
    <property type="entry name" value="WH_DNA-bd_sf"/>
</dbReference>
<dbReference type="Gene3D" id="1.10.10.10">
    <property type="entry name" value="Winged helix-like DNA-binding domain superfamily/Winged helix DNA-binding domain"/>
    <property type="match status" value="1"/>
</dbReference>
<reference evidence="3" key="1">
    <citation type="submission" date="2013-02" db="EMBL/GenBank/DDBJ databases">
        <title>The Genome Sequence of Acinetobacter lwoffii NIPH 478.</title>
        <authorList>
            <consortium name="The Broad Institute Genome Sequencing Platform"/>
            <consortium name="The Broad Institute Genome Sequencing Center for Infectious Disease"/>
            <person name="Cerqueira G."/>
            <person name="Feldgarden M."/>
            <person name="Courvalin P."/>
            <person name="Perichon B."/>
            <person name="Grillot-Courvalin C."/>
            <person name="Clermont D."/>
            <person name="Rocha E."/>
            <person name="Yoon E.-J."/>
            <person name="Nemec A."/>
            <person name="Walker B."/>
            <person name="Young S.K."/>
            <person name="Zeng Q."/>
            <person name="Gargeya S."/>
            <person name="Fitzgerald M."/>
            <person name="Haas B."/>
            <person name="Abouelleil A."/>
            <person name="Alvarado L."/>
            <person name="Arachchi H.M."/>
            <person name="Berlin A.M."/>
            <person name="Chapman S.B."/>
            <person name="Dewar J."/>
            <person name="Goldberg J."/>
            <person name="Griggs A."/>
            <person name="Gujja S."/>
            <person name="Hansen M."/>
            <person name="Howarth C."/>
            <person name="Imamovic A."/>
            <person name="Larimer J."/>
            <person name="McCowan C."/>
            <person name="Murphy C."/>
            <person name="Neiman D."/>
            <person name="Pearson M."/>
            <person name="Priest M."/>
            <person name="Roberts A."/>
            <person name="Saif S."/>
            <person name="Shea T."/>
            <person name="Sisk P."/>
            <person name="Sykes S."/>
            <person name="Wortman J."/>
            <person name="Nusbaum C."/>
            <person name="Birren B."/>
        </authorList>
    </citation>
    <scope>NUCLEOTIDE SEQUENCE [LARGE SCALE GENOMIC DNA]</scope>
    <source>
        <strain evidence="3">NIPH 478</strain>
    </source>
</reference>
<dbReference type="InterPro" id="IPR006497">
    <property type="entry name" value="Phage_lambda_VrpO_N"/>
</dbReference>
<evidence type="ECO:0000259" key="2">
    <source>
        <dbReference type="Pfam" id="PF04492"/>
    </source>
</evidence>
<feature type="region of interest" description="Disordered" evidence="1">
    <location>
        <begin position="266"/>
        <end position="286"/>
    </location>
</feature>
<dbReference type="Pfam" id="PF04492">
    <property type="entry name" value="Phage_rep_O"/>
    <property type="match status" value="1"/>
</dbReference>
<protein>
    <recommendedName>
        <fullName evidence="2">Bacteriophage lambda Replication protein O N-terminal domain-containing protein</fullName>
    </recommendedName>
</protein>
<dbReference type="HOGENOM" id="CLU_715012_0_0_6"/>
<evidence type="ECO:0000313" key="3">
    <source>
        <dbReference type="EMBL" id="ENW30660.1"/>
    </source>
</evidence>
<dbReference type="SUPFAM" id="SSF46785">
    <property type="entry name" value="Winged helix' DNA-binding domain"/>
    <property type="match status" value="1"/>
</dbReference>
<feature type="domain" description="Bacteriophage lambda Replication protein O N-terminal" evidence="2">
    <location>
        <begin position="11"/>
        <end position="88"/>
    </location>
</feature>
<dbReference type="PATRIC" id="fig|1217668.3.peg.1200"/>
<proteinExistence type="predicted"/>
<organism evidence="3">
    <name type="scientific">Acinetobacter lwoffii NIPH 478</name>
    <dbReference type="NCBI Taxonomy" id="1217668"/>
    <lineage>
        <taxon>Bacteria</taxon>
        <taxon>Pseudomonadati</taxon>
        <taxon>Pseudomonadota</taxon>
        <taxon>Gammaproteobacteria</taxon>
        <taxon>Moraxellales</taxon>
        <taxon>Moraxellaceae</taxon>
        <taxon>Acinetobacter</taxon>
    </lineage>
</organism>
<dbReference type="RefSeq" id="WP_005107091.1">
    <property type="nucleotide sequence ID" value="NZ_KB849836.1"/>
</dbReference>
<dbReference type="GO" id="GO:0006260">
    <property type="term" value="P:DNA replication"/>
    <property type="evidence" value="ECO:0007669"/>
    <property type="project" value="InterPro"/>
</dbReference>